<proteinExistence type="predicted"/>
<name>A0A372L7L8_9BACI</name>
<dbReference type="EMBL" id="QVTD01000016">
    <property type="protein sequence ID" value="RFU61254.1"/>
    <property type="molecule type" value="Genomic_DNA"/>
</dbReference>
<reference evidence="1 2" key="1">
    <citation type="submission" date="2018-08" db="EMBL/GenBank/DDBJ databases">
        <title>Bacillus chawlae sp. nov., Bacillus glennii sp. nov., and Bacillus saganii sp. nov. Isolated from the Vehicle Assembly Building at Kennedy Space Center where the Viking Spacecraft were Assembled.</title>
        <authorList>
            <person name="Seuylemezian A."/>
            <person name="Vaishampayan P."/>
        </authorList>
    </citation>
    <scope>NUCLEOTIDE SEQUENCE [LARGE SCALE GENOMIC DNA]</scope>
    <source>
        <strain evidence="1 2">V44-8</strain>
    </source>
</reference>
<dbReference type="AlphaFoldDB" id="A0A372L7L8"/>
<organism evidence="1 2">
    <name type="scientific">Peribacillus glennii</name>
    <dbReference type="NCBI Taxonomy" id="2303991"/>
    <lineage>
        <taxon>Bacteria</taxon>
        <taxon>Bacillati</taxon>
        <taxon>Bacillota</taxon>
        <taxon>Bacilli</taxon>
        <taxon>Bacillales</taxon>
        <taxon>Bacillaceae</taxon>
        <taxon>Peribacillus</taxon>
    </lineage>
</organism>
<comment type="caution">
    <text evidence="1">The sequence shown here is derived from an EMBL/GenBank/DDBJ whole genome shotgun (WGS) entry which is preliminary data.</text>
</comment>
<dbReference type="RefSeq" id="WP_117324058.1">
    <property type="nucleotide sequence ID" value="NZ_QVTD01000016.1"/>
</dbReference>
<gene>
    <name evidence="1" type="ORF">D0466_18745</name>
</gene>
<evidence type="ECO:0000313" key="2">
    <source>
        <dbReference type="Proteomes" id="UP000262939"/>
    </source>
</evidence>
<protein>
    <submittedName>
        <fullName evidence="1">Uncharacterized protein</fullName>
    </submittedName>
</protein>
<accession>A0A372L7L8</accession>
<evidence type="ECO:0000313" key="1">
    <source>
        <dbReference type="EMBL" id="RFU61254.1"/>
    </source>
</evidence>
<dbReference type="Proteomes" id="UP000262939">
    <property type="component" value="Unassembled WGS sequence"/>
</dbReference>
<keyword evidence="2" id="KW-1185">Reference proteome</keyword>
<sequence length="227" mass="26193">MKLYQVRKGQFVYYNNELHKVYGLKPMYKLSVHLIKLRDLSQHITNAASVEKYIPKELDSFIFNHKVYTLINNRKPEEGDLILINNPAPDTLDHYSLNEIEVVETVDKKGVITSDSNGIKHNEYLLMVPGRAPDSQPITYKEMVNTEDEYLDEVDRQMIPYGELPKLGDIYRKKESDVLFETMVVALKGQTIFLGGGLELSQEELMDTDKWEFQYNPFAKALHSSDG</sequence>
<dbReference type="OrthoDB" id="2835997at2"/>